<feature type="non-terminal residue" evidence="2">
    <location>
        <position position="65"/>
    </location>
</feature>
<evidence type="ECO:0000256" key="1">
    <source>
        <dbReference type="SAM" id="MobiDB-lite"/>
    </source>
</evidence>
<keyword evidence="3" id="KW-1185">Reference proteome</keyword>
<accession>A0ABD0NF49</accession>
<feature type="non-terminal residue" evidence="2">
    <location>
        <position position="1"/>
    </location>
</feature>
<protein>
    <submittedName>
        <fullName evidence="2">Uncharacterized protein</fullName>
    </submittedName>
</protein>
<evidence type="ECO:0000313" key="2">
    <source>
        <dbReference type="EMBL" id="KAL0160634.1"/>
    </source>
</evidence>
<organism evidence="2 3">
    <name type="scientific">Cirrhinus mrigala</name>
    <name type="common">Mrigala</name>
    <dbReference type="NCBI Taxonomy" id="683832"/>
    <lineage>
        <taxon>Eukaryota</taxon>
        <taxon>Metazoa</taxon>
        <taxon>Chordata</taxon>
        <taxon>Craniata</taxon>
        <taxon>Vertebrata</taxon>
        <taxon>Euteleostomi</taxon>
        <taxon>Actinopterygii</taxon>
        <taxon>Neopterygii</taxon>
        <taxon>Teleostei</taxon>
        <taxon>Ostariophysi</taxon>
        <taxon>Cypriniformes</taxon>
        <taxon>Cyprinidae</taxon>
        <taxon>Labeoninae</taxon>
        <taxon>Labeonini</taxon>
        <taxon>Cirrhinus</taxon>
    </lineage>
</organism>
<evidence type="ECO:0000313" key="3">
    <source>
        <dbReference type="Proteomes" id="UP001529510"/>
    </source>
</evidence>
<dbReference type="Proteomes" id="UP001529510">
    <property type="component" value="Unassembled WGS sequence"/>
</dbReference>
<dbReference type="AlphaFoldDB" id="A0ABD0NF49"/>
<dbReference type="EMBL" id="JAMKFB020000022">
    <property type="protein sequence ID" value="KAL0160634.1"/>
    <property type="molecule type" value="Genomic_DNA"/>
</dbReference>
<gene>
    <name evidence="2" type="ORF">M9458_044359</name>
</gene>
<sequence length="65" mass="6815">VITEPAGPEHLARVKRASLAAARTAVESHLAASLGEFPPKPAKFGKGKQSERLDSVTAPYSTPDC</sequence>
<proteinExistence type="predicted"/>
<name>A0ABD0NF49_CIRMR</name>
<comment type="caution">
    <text evidence="2">The sequence shown here is derived from an EMBL/GenBank/DDBJ whole genome shotgun (WGS) entry which is preliminary data.</text>
</comment>
<feature type="region of interest" description="Disordered" evidence="1">
    <location>
        <begin position="35"/>
        <end position="65"/>
    </location>
</feature>
<reference evidence="2 3" key="1">
    <citation type="submission" date="2024-05" db="EMBL/GenBank/DDBJ databases">
        <title>Genome sequencing and assembly of Indian major carp, Cirrhinus mrigala (Hamilton, 1822).</title>
        <authorList>
            <person name="Mohindra V."/>
            <person name="Chowdhury L.M."/>
            <person name="Lal K."/>
            <person name="Jena J.K."/>
        </authorList>
    </citation>
    <scope>NUCLEOTIDE SEQUENCE [LARGE SCALE GENOMIC DNA]</scope>
    <source>
        <strain evidence="2">CM1030</strain>
        <tissue evidence="2">Blood</tissue>
    </source>
</reference>